<sequence>RSRAKEFVELYDQVQTSVGLLDSLESFLSTFQRDLSAVSGQISDLQSRSRDIESRLKSRRKIEKPLSGLISGLTLPPDLVTIILDTDVGEPWILTVADFERRLEALGARGRVRAARDLGEVAEGLRIVAATKLRAFFLALLQPIRASMTTNMHVMQTTLLLKYRPLYAFLLRHAVSVATEVQKAYVAAARTYYETGFRRYMRSLGWIKTRTTEKDVGLVSALDSPEKQTETYLERLVHARIEGPGVTLAYMADDKTYKEPVEALLRSALLVLMDNGTSEYVFVTTFFAPEPELPPSHAPQVVSSHLFSPALLSTPLPADDAVSDPATDVAPVTPRPRERTDSVFSNESLRPASHLSKEEQTVLNAVWKQIMDPALEHAKTFAQAALEPSPPVIPLLTMIRLTEEVMNETQKRGCQPLESFVFGLRLQMWPLFQRAMTDQIEGLKKAAEGAGGGYFRRAATTSDGAMTTICKRYVALFLCLVILTEQSEETMIFSNLLRLRQELTKLIEAHTTKLSEASARARARSTIYEELVQGLTRAFRTAPNHSRAQSELIYWREKEEGARNQSR</sequence>
<reference evidence="1" key="1">
    <citation type="submission" date="2021-03" db="EMBL/GenBank/DDBJ databases">
        <title>Evolutionary priming and transition to the ectomycorrhizal habit in an iconic lineage of mushroom-forming fungi: is preadaptation a requirement?</title>
        <authorList>
            <consortium name="DOE Joint Genome Institute"/>
            <person name="Looney B.P."/>
            <person name="Miyauchi S."/>
            <person name="Morin E."/>
            <person name="Drula E."/>
            <person name="Courty P.E."/>
            <person name="Chicoki N."/>
            <person name="Fauchery L."/>
            <person name="Kohler A."/>
            <person name="Kuo A."/>
            <person name="LaButti K."/>
            <person name="Pangilinan J."/>
            <person name="Lipzen A."/>
            <person name="Riley R."/>
            <person name="Andreopoulos W."/>
            <person name="He G."/>
            <person name="Johnson J."/>
            <person name="Barry K.W."/>
            <person name="Grigoriev I.V."/>
            <person name="Nagy L."/>
            <person name="Hibbett D."/>
            <person name="Henrissat B."/>
            <person name="Matheny P.B."/>
            <person name="Labbe J."/>
            <person name="Martin A.F."/>
        </authorList>
    </citation>
    <scope>NUCLEOTIDE SEQUENCE</scope>
    <source>
        <strain evidence="1">BPL698</strain>
    </source>
</reference>
<comment type="caution">
    <text evidence="1">The sequence shown here is derived from an EMBL/GenBank/DDBJ whole genome shotgun (WGS) entry which is preliminary data.</text>
</comment>
<keyword evidence="2" id="KW-1185">Reference proteome</keyword>
<evidence type="ECO:0000313" key="2">
    <source>
        <dbReference type="Proteomes" id="UP001207468"/>
    </source>
</evidence>
<organism evidence="1 2">
    <name type="scientific">Russula earlei</name>
    <dbReference type="NCBI Taxonomy" id="71964"/>
    <lineage>
        <taxon>Eukaryota</taxon>
        <taxon>Fungi</taxon>
        <taxon>Dikarya</taxon>
        <taxon>Basidiomycota</taxon>
        <taxon>Agaricomycotina</taxon>
        <taxon>Agaricomycetes</taxon>
        <taxon>Russulales</taxon>
        <taxon>Russulaceae</taxon>
        <taxon>Russula</taxon>
    </lineage>
</organism>
<dbReference type="EMBL" id="JAGFNK010000011">
    <property type="protein sequence ID" value="KAI9512249.1"/>
    <property type="molecule type" value="Genomic_DNA"/>
</dbReference>
<evidence type="ECO:0000313" key="1">
    <source>
        <dbReference type="EMBL" id="KAI9512249.1"/>
    </source>
</evidence>
<accession>A0ACC0UMD9</accession>
<protein>
    <submittedName>
        <fullName evidence="1">Vacuolar sorting protein</fullName>
    </submittedName>
</protein>
<feature type="non-terminal residue" evidence="1">
    <location>
        <position position="1"/>
    </location>
</feature>
<dbReference type="Proteomes" id="UP001207468">
    <property type="component" value="Unassembled WGS sequence"/>
</dbReference>
<proteinExistence type="predicted"/>
<gene>
    <name evidence="1" type="ORF">F5148DRAFT_973953</name>
</gene>
<name>A0ACC0UMD9_9AGAM</name>